<keyword evidence="3" id="KW-1185">Reference proteome</keyword>
<keyword evidence="1" id="KW-0732">Signal</keyword>
<evidence type="ECO:0000256" key="1">
    <source>
        <dbReference type="SAM" id="SignalP"/>
    </source>
</evidence>
<comment type="caution">
    <text evidence="2">The sequence shown here is derived from an EMBL/GenBank/DDBJ whole genome shotgun (WGS) entry which is preliminary data.</text>
</comment>
<accession>A0ABW5CU70</accession>
<reference evidence="3" key="1">
    <citation type="journal article" date="2019" name="Int. J. Syst. Evol. Microbiol.">
        <title>The Global Catalogue of Microorganisms (GCM) 10K type strain sequencing project: providing services to taxonomists for standard genome sequencing and annotation.</title>
        <authorList>
            <consortium name="The Broad Institute Genomics Platform"/>
            <consortium name="The Broad Institute Genome Sequencing Center for Infectious Disease"/>
            <person name="Wu L."/>
            <person name="Ma J."/>
        </authorList>
    </citation>
    <scope>NUCLEOTIDE SEQUENCE [LARGE SCALE GENOMIC DNA]</scope>
    <source>
        <strain evidence="3">CGMCC 4.1782</strain>
    </source>
</reference>
<dbReference type="EMBL" id="JBHUIM010000001">
    <property type="protein sequence ID" value="MFD2245971.1"/>
    <property type="molecule type" value="Genomic_DNA"/>
</dbReference>
<dbReference type="RefSeq" id="WP_250427624.1">
    <property type="nucleotide sequence ID" value="NZ_JALPRR010000001.1"/>
</dbReference>
<gene>
    <name evidence="2" type="ORF">ACFSKP_06870</name>
</gene>
<evidence type="ECO:0000313" key="3">
    <source>
        <dbReference type="Proteomes" id="UP001597374"/>
    </source>
</evidence>
<evidence type="ECO:0000313" key="2">
    <source>
        <dbReference type="EMBL" id="MFD2245971.1"/>
    </source>
</evidence>
<name>A0ABW5CU70_9BACT</name>
<dbReference type="NCBIfam" id="TIGR04183">
    <property type="entry name" value="Por_Secre_tail"/>
    <property type="match status" value="1"/>
</dbReference>
<dbReference type="InterPro" id="IPR026444">
    <property type="entry name" value="Secre_tail"/>
</dbReference>
<organism evidence="2 3">
    <name type="scientific">Pontibacter ruber</name>
    <dbReference type="NCBI Taxonomy" id="1343895"/>
    <lineage>
        <taxon>Bacteria</taxon>
        <taxon>Pseudomonadati</taxon>
        <taxon>Bacteroidota</taxon>
        <taxon>Cytophagia</taxon>
        <taxon>Cytophagales</taxon>
        <taxon>Hymenobacteraceae</taxon>
        <taxon>Pontibacter</taxon>
    </lineage>
</organism>
<dbReference type="Proteomes" id="UP001597374">
    <property type="component" value="Unassembled WGS sequence"/>
</dbReference>
<proteinExistence type="predicted"/>
<protein>
    <submittedName>
        <fullName evidence="2">T9SS type A sorting domain-containing protein</fullName>
    </submittedName>
</protein>
<feature type="signal peptide" evidence="1">
    <location>
        <begin position="1"/>
        <end position="21"/>
    </location>
</feature>
<feature type="chain" id="PRO_5047266442" evidence="1">
    <location>
        <begin position="22"/>
        <end position="472"/>
    </location>
</feature>
<sequence length="472" mass="53109">MKIRYLLLSLALLLLIPLAGKATHISGGYFSYTVDPQNPLKYKFTFTLFDNDQSPADDPQIQVSMGDMNKVVAPRIRIIPYYNNTELSVYEWEYTYQQPGDYLVYWNGIFRNGGMVNVAGPSDFLSQFIHTRVQARLVSRNNHSVRTLVPAPFEAFLGEPFKINMLAYDADGDELYYQLVPSQYLDKNGIPRDLPGYRIPAGMSINQAGELKWENPAIKGPYAISVKITEYRNQVPIGYTIVDINLSVLERGQPRGDWSNTNTVHPRVSLVNQNRLTFDSNGFVRAKADQPLKLEFYVEKAPNSTNSALSARQFSDIDTLDLAAPTMAVRDSANGLAVTVRLNPTPDIKPSYLYTIGLRGATRISNYIRYDYGWDFVSFYYGELQLPTAAADEIPKNKRVVYPNPVRQEFTVEATGPSTLLLYSAEGRLVHRFHLTAGKNELTKPAALAPGLYTYRIMRQGNLSQAGKVLLQ</sequence>